<protein>
    <submittedName>
        <fullName evidence="1">DUF1802 family protein</fullName>
    </submittedName>
</protein>
<name>A0ABT4PZ06_9MYCO</name>
<gene>
    <name evidence="1" type="ORF">O6P37_23015</name>
</gene>
<proteinExistence type="predicted"/>
<sequence length="186" mass="20191">MTPAPTGPALKEWSAAVHAMLAGRQSILLRKGGIGEKRFRVDASRFLLFPTVAHSHAERVRPEHRDLLEPAAADSTEDAVVLRAGAAVVEAVEVNRPEAIDELAPLHIWTADSIRSDRLDFRPKHRLTVLVVAVTPLLEPVRLTRAPEYGGCTSWVQLPVAPAWGAPVRDAAELGELSGRVRDLVG</sequence>
<dbReference type="PIRSF" id="PIRSF018957">
    <property type="entry name" value="UCP018957"/>
    <property type="match status" value="1"/>
</dbReference>
<comment type="caution">
    <text evidence="1">The sequence shown here is derived from an EMBL/GenBank/DDBJ whole genome shotgun (WGS) entry which is preliminary data.</text>
</comment>
<dbReference type="EMBL" id="JAPZPY010000012">
    <property type="protein sequence ID" value="MCZ8381748.1"/>
    <property type="molecule type" value="Genomic_DNA"/>
</dbReference>
<accession>A0ABT4PZ06</accession>
<dbReference type="Pfam" id="PF08819">
    <property type="entry name" value="DUF1802"/>
    <property type="match status" value="1"/>
</dbReference>
<evidence type="ECO:0000313" key="1">
    <source>
        <dbReference type="EMBL" id="MCZ8381748.1"/>
    </source>
</evidence>
<reference evidence="1" key="1">
    <citation type="submission" date="2022-12" db="EMBL/GenBank/DDBJ databases">
        <authorList>
            <person name="Deng Y."/>
            <person name="Zhang Y.-Q."/>
        </authorList>
    </citation>
    <scope>NUCLEOTIDE SEQUENCE</scope>
    <source>
        <strain evidence="1">CPCC 205372</strain>
    </source>
</reference>
<evidence type="ECO:0000313" key="2">
    <source>
        <dbReference type="Proteomes" id="UP001142153"/>
    </source>
</evidence>
<keyword evidence="2" id="KW-1185">Reference proteome</keyword>
<organism evidence="1 2">
    <name type="scientific">Mycobacterium hippophais</name>
    <dbReference type="NCBI Taxonomy" id="3016340"/>
    <lineage>
        <taxon>Bacteria</taxon>
        <taxon>Bacillati</taxon>
        <taxon>Actinomycetota</taxon>
        <taxon>Actinomycetes</taxon>
        <taxon>Mycobacteriales</taxon>
        <taxon>Mycobacteriaceae</taxon>
        <taxon>Mycobacterium</taxon>
    </lineage>
</organism>
<dbReference type="InterPro" id="IPR014923">
    <property type="entry name" value="DUF1802"/>
</dbReference>
<dbReference type="Proteomes" id="UP001142153">
    <property type="component" value="Unassembled WGS sequence"/>
</dbReference>
<dbReference type="InterPro" id="IPR008307">
    <property type="entry name" value="UCP018957"/>
</dbReference>